<organism evidence="2 3">
    <name type="scientific">Aeropyrum pernix ovoid virus 1</name>
    <name type="common">APOV1</name>
    <dbReference type="NCBI Taxonomy" id="1032474"/>
    <lineage>
        <taxon>Viruses</taxon>
        <taxon>Viruses incertae sedis</taxon>
        <taxon>Guttaviridae</taxon>
        <taxon>Betaguttavirus</taxon>
    </lineage>
</organism>
<reference evidence="2 3" key="1">
    <citation type="journal article" date="2011" name="J. Bacteriol.">
        <title>Provirus Induction in Hyperthermophilic Archaea: Characterization of Aeropyrum pernix Spindle-Shaped Virus 1 and Aeropyrum pernix Ovoid Virus 1.</title>
        <authorList>
            <person name="Mochizuki T."/>
            <person name="Sako Y."/>
            <person name="Prangishvili D."/>
        </authorList>
    </citation>
    <scope>NUCLEOTIDE SEQUENCE [LARGE SCALE GENOMIC DNA]</scope>
</reference>
<evidence type="ECO:0000313" key="2">
    <source>
        <dbReference type="EMBL" id="CCD22146.1"/>
    </source>
</evidence>
<dbReference type="GeneID" id="26131602"/>
<dbReference type="EMBL" id="HE580237">
    <property type="protein sequence ID" value="CCD22146.1"/>
    <property type="molecule type" value="Genomic_DNA"/>
</dbReference>
<sequence>MALRKPIVSPTTASILILLLQRAQASSVELAVELGVYPSQVNAYLHYYRKQGIVEKSGDVWRLTEDGLKYVQERYDYLTNVASAFGIKINKDESRRINLYSEIRKVAVEWLNGHEDCLFIVDFLAFLYFERGKTYFEAGRGLADSLAEALEEYSSGGYVSPFRVQECLAELSQRGVVYIWRGRKVRLAKQLIEAARRQAPAAPAASRPPGRPYPSGGRI</sequence>
<evidence type="ECO:0000313" key="3">
    <source>
        <dbReference type="Proteomes" id="UP000008911"/>
    </source>
</evidence>
<dbReference type="SUPFAM" id="SSF46785">
    <property type="entry name" value="Winged helix' DNA-binding domain"/>
    <property type="match status" value="1"/>
</dbReference>
<protein>
    <submittedName>
        <fullName evidence="2">Uncharacterized protein</fullName>
    </submittedName>
</protein>
<keyword evidence="3" id="KW-1185">Reference proteome</keyword>
<feature type="region of interest" description="Disordered" evidence="1">
    <location>
        <begin position="199"/>
        <end position="219"/>
    </location>
</feature>
<dbReference type="KEGG" id="vg:26131602"/>
<dbReference type="RefSeq" id="YP_009177656.1">
    <property type="nucleotide sequence ID" value="NC_028256.1"/>
</dbReference>
<proteinExistence type="predicted"/>
<dbReference type="InterPro" id="IPR036390">
    <property type="entry name" value="WH_DNA-bd_sf"/>
</dbReference>
<accession>G3CAU7</accession>
<name>G3CAU7_APOV1</name>
<organismHost>
    <name type="scientific">Aeropyrum pernix</name>
    <dbReference type="NCBI Taxonomy" id="56636"/>
</organismHost>
<evidence type="ECO:0000256" key="1">
    <source>
        <dbReference type="SAM" id="MobiDB-lite"/>
    </source>
</evidence>
<dbReference type="Proteomes" id="UP000008911">
    <property type="component" value="Segment"/>
</dbReference>